<dbReference type="PANTHER" id="PTHR11246:SF5">
    <property type="entry name" value="PRE-MRNA-SPLICING FACTOR SYF1"/>
    <property type="match status" value="1"/>
</dbReference>
<evidence type="ECO:0000313" key="12">
    <source>
        <dbReference type="WBParaSite" id="GPUH_0001583201-mRNA-1"/>
    </source>
</evidence>
<keyword evidence="7" id="KW-0539">Nucleus</keyword>
<evidence type="ECO:0000256" key="8">
    <source>
        <dbReference type="SAM" id="MobiDB-lite"/>
    </source>
</evidence>
<dbReference type="InterPro" id="IPR055430">
    <property type="entry name" value="HAT_Syf1_CNRKL1_C"/>
</dbReference>
<feature type="region of interest" description="Disordered" evidence="8">
    <location>
        <begin position="348"/>
        <end position="370"/>
    </location>
</feature>
<comment type="subcellular location">
    <subcellularLocation>
        <location evidence="1">Nucleus</location>
    </subcellularLocation>
</comment>
<dbReference type="EMBL" id="UYRT01082939">
    <property type="protein sequence ID" value="VDN26714.1"/>
    <property type="molecule type" value="Genomic_DNA"/>
</dbReference>
<dbReference type="FunFam" id="1.25.40.10:FF:000023">
    <property type="entry name" value="Pre-mRNA-splicing factor SYF1"/>
    <property type="match status" value="1"/>
</dbReference>
<dbReference type="SUPFAM" id="SSF48452">
    <property type="entry name" value="TPR-like"/>
    <property type="match status" value="2"/>
</dbReference>
<keyword evidence="4" id="KW-0747">Spliceosome</keyword>
<dbReference type="SMART" id="SM00386">
    <property type="entry name" value="HAT"/>
    <property type="match status" value="6"/>
</dbReference>
<dbReference type="PANTHER" id="PTHR11246">
    <property type="entry name" value="PRE-MRNA SPLICING FACTOR"/>
    <property type="match status" value="1"/>
</dbReference>
<reference evidence="12" key="1">
    <citation type="submission" date="2016-06" db="UniProtKB">
        <authorList>
            <consortium name="WormBaseParasite"/>
        </authorList>
    </citation>
    <scope>IDENTIFICATION</scope>
</reference>
<dbReference type="GO" id="GO:0000974">
    <property type="term" value="C:Prp19 complex"/>
    <property type="evidence" value="ECO:0007669"/>
    <property type="project" value="TreeGrafter"/>
</dbReference>
<evidence type="ECO:0000256" key="5">
    <source>
        <dbReference type="ARBA" id="ARBA00022737"/>
    </source>
</evidence>
<evidence type="ECO:0000256" key="6">
    <source>
        <dbReference type="ARBA" id="ARBA00023187"/>
    </source>
</evidence>
<dbReference type="Pfam" id="PF23231">
    <property type="entry name" value="HAT_Syf1_CNRKL1_C"/>
    <property type="match status" value="1"/>
</dbReference>
<dbReference type="WBParaSite" id="GPUH_0001583201-mRNA-1">
    <property type="protein sequence ID" value="GPUH_0001583201-mRNA-1"/>
    <property type="gene ID" value="GPUH_0001583201"/>
</dbReference>
<evidence type="ECO:0000256" key="1">
    <source>
        <dbReference type="ARBA" id="ARBA00004123"/>
    </source>
</evidence>
<evidence type="ECO:0000256" key="4">
    <source>
        <dbReference type="ARBA" id="ARBA00022728"/>
    </source>
</evidence>
<dbReference type="Gene3D" id="1.25.40.10">
    <property type="entry name" value="Tetratricopeptide repeat domain"/>
    <property type="match status" value="1"/>
</dbReference>
<gene>
    <name evidence="10" type="ORF">GPUH_LOCUS15810</name>
</gene>
<organism evidence="12">
    <name type="scientific">Gongylonema pulchrum</name>
    <dbReference type="NCBI Taxonomy" id="637853"/>
    <lineage>
        <taxon>Eukaryota</taxon>
        <taxon>Metazoa</taxon>
        <taxon>Ecdysozoa</taxon>
        <taxon>Nematoda</taxon>
        <taxon>Chromadorea</taxon>
        <taxon>Rhabditida</taxon>
        <taxon>Spirurina</taxon>
        <taxon>Spiruromorpha</taxon>
        <taxon>Spiruroidea</taxon>
        <taxon>Gongylonematidae</taxon>
        <taxon>Gongylonema</taxon>
    </lineage>
</organism>
<dbReference type="InterPro" id="IPR003107">
    <property type="entry name" value="HAT"/>
</dbReference>
<dbReference type="GO" id="GO:0071007">
    <property type="term" value="C:U2-type catalytic step 2 spliceosome"/>
    <property type="evidence" value="ECO:0007669"/>
    <property type="project" value="TreeGrafter"/>
</dbReference>
<dbReference type="GO" id="GO:0000349">
    <property type="term" value="P:generation of catalytic spliceosome for first transesterification step"/>
    <property type="evidence" value="ECO:0007669"/>
    <property type="project" value="TreeGrafter"/>
</dbReference>
<dbReference type="InterPro" id="IPR045075">
    <property type="entry name" value="Syf1-like"/>
</dbReference>
<evidence type="ECO:0000313" key="11">
    <source>
        <dbReference type="Proteomes" id="UP000271098"/>
    </source>
</evidence>
<evidence type="ECO:0000256" key="3">
    <source>
        <dbReference type="ARBA" id="ARBA00022664"/>
    </source>
</evidence>
<reference evidence="10 11" key="2">
    <citation type="submission" date="2018-11" db="EMBL/GenBank/DDBJ databases">
        <authorList>
            <consortium name="Pathogen Informatics"/>
        </authorList>
    </citation>
    <scope>NUCLEOTIDE SEQUENCE [LARGE SCALE GENOMIC DNA]</scope>
</reference>
<comment type="similarity">
    <text evidence="2">Belongs to the crooked-neck family.</text>
</comment>
<keyword evidence="11" id="KW-1185">Reference proteome</keyword>
<evidence type="ECO:0000259" key="9">
    <source>
        <dbReference type="Pfam" id="PF23231"/>
    </source>
</evidence>
<dbReference type="InterPro" id="IPR011990">
    <property type="entry name" value="TPR-like_helical_dom_sf"/>
</dbReference>
<name>A0A183E4B9_9BILA</name>
<protein>
    <submittedName>
        <fullName evidence="12">TPR_REGION domain-containing protein</fullName>
    </submittedName>
</protein>
<dbReference type="FunFam" id="1.25.40.10:FF:001071">
    <property type="entry name" value="pre-mRNA-splicing factor SYF1-like"/>
    <property type="match status" value="1"/>
</dbReference>
<keyword evidence="6" id="KW-0508">mRNA splicing</keyword>
<accession>A0A183E4B9</accession>
<dbReference type="GO" id="GO:0071014">
    <property type="term" value="C:post-mRNA release spliceosomal complex"/>
    <property type="evidence" value="ECO:0007669"/>
    <property type="project" value="TreeGrafter"/>
</dbReference>
<feature type="compositionally biased region" description="Acidic residues" evidence="8">
    <location>
        <begin position="353"/>
        <end position="370"/>
    </location>
</feature>
<sequence length="391" mass="44642">MPPRKTHYFDETEPVQNRVYKSLKVWSLYADIEEAFGTLESCQAVYERIIDLRIATPQIIINYAKFLEENNYFENAFKTYEKGIALFKWPIVNEIWTVYLVKFLNRYGGKKLERARDLFEQCLENCPSKFAMKLYLLYAKLEEQYGLPRHAMNIYNRATAAVERHEMYSMFNIYIKKAKSMYGLTHSRPIYEHAIEVLPEDQSRAMSIEFAEMERKLGEIDRARAIYAHCSEICDPRVHGRFWEIWREFEIQSGNEDTVREMLRIKRSVQATYNTSVNVMSAQMLSAAAGTATGTIIPEPSTAADSMAMLEARAQKIAEEETGVVKAPLGGAAIRFVRGATTAQAVESSVTENPEEIDIGEGSDDEENEDVVETRAIPAGVLGCLAQERNE</sequence>
<dbReference type="AlphaFoldDB" id="A0A183E4B9"/>
<evidence type="ECO:0000256" key="7">
    <source>
        <dbReference type="ARBA" id="ARBA00023242"/>
    </source>
</evidence>
<dbReference type="Proteomes" id="UP000271098">
    <property type="component" value="Unassembled WGS sequence"/>
</dbReference>
<dbReference type="OrthoDB" id="10067343at2759"/>
<keyword evidence="5" id="KW-0677">Repeat</keyword>
<feature type="domain" description="Pre-mRNA-splicing factor Syf1/CRNKL1-like C-terminal HAT-repeats" evidence="9">
    <location>
        <begin position="5"/>
        <end position="313"/>
    </location>
</feature>
<proteinExistence type="inferred from homology"/>
<evidence type="ECO:0000256" key="2">
    <source>
        <dbReference type="ARBA" id="ARBA00008644"/>
    </source>
</evidence>
<evidence type="ECO:0000313" key="10">
    <source>
        <dbReference type="EMBL" id="VDN26714.1"/>
    </source>
</evidence>
<keyword evidence="3" id="KW-0507">mRNA processing</keyword>